<keyword evidence="2" id="KW-0175">Coiled coil</keyword>
<reference evidence="5 6" key="1">
    <citation type="journal article" date="2006" name="Nature">
        <title>Global trends of whole-genome duplications revealed by the ciliate Paramecium tetraurelia.</title>
        <authorList>
            <consortium name="Genoscope"/>
            <person name="Aury J.-M."/>
            <person name="Jaillon O."/>
            <person name="Duret L."/>
            <person name="Noel B."/>
            <person name="Jubin C."/>
            <person name="Porcel B.M."/>
            <person name="Segurens B."/>
            <person name="Daubin V."/>
            <person name="Anthouard V."/>
            <person name="Aiach N."/>
            <person name="Arnaiz O."/>
            <person name="Billaut A."/>
            <person name="Beisson J."/>
            <person name="Blanc I."/>
            <person name="Bouhouche K."/>
            <person name="Camara F."/>
            <person name="Duharcourt S."/>
            <person name="Guigo R."/>
            <person name="Gogendeau D."/>
            <person name="Katinka M."/>
            <person name="Keller A.-M."/>
            <person name="Kissmehl R."/>
            <person name="Klotz C."/>
            <person name="Koll F."/>
            <person name="Le Moue A."/>
            <person name="Lepere C."/>
            <person name="Malinsky S."/>
            <person name="Nowacki M."/>
            <person name="Nowak J.K."/>
            <person name="Plattner H."/>
            <person name="Poulain J."/>
            <person name="Ruiz F."/>
            <person name="Serrano V."/>
            <person name="Zagulski M."/>
            <person name="Dessen P."/>
            <person name="Betermier M."/>
            <person name="Weissenbach J."/>
            <person name="Scarpelli C."/>
            <person name="Schachter V."/>
            <person name="Sperling L."/>
            <person name="Meyer E."/>
            <person name="Cohen J."/>
            <person name="Wincker P."/>
        </authorList>
    </citation>
    <scope>NUCLEOTIDE SEQUENCE [LARGE SCALE GENOMIC DNA]</scope>
    <source>
        <strain evidence="5 6">Stock d4-2</strain>
    </source>
</reference>
<dbReference type="Proteomes" id="UP000000600">
    <property type="component" value="Unassembled WGS sequence"/>
</dbReference>
<feature type="compositionally biased region" description="Basic and acidic residues" evidence="3">
    <location>
        <begin position="1514"/>
        <end position="1528"/>
    </location>
</feature>
<organism evidence="5 6">
    <name type="scientific">Paramecium tetraurelia</name>
    <dbReference type="NCBI Taxonomy" id="5888"/>
    <lineage>
        <taxon>Eukaryota</taxon>
        <taxon>Sar</taxon>
        <taxon>Alveolata</taxon>
        <taxon>Ciliophora</taxon>
        <taxon>Intramacronucleata</taxon>
        <taxon>Oligohymenophorea</taxon>
        <taxon>Peniculida</taxon>
        <taxon>Parameciidae</taxon>
        <taxon>Paramecium</taxon>
    </lineage>
</organism>
<dbReference type="InParanoid" id="A0BSD5"/>
<gene>
    <name evidence="5" type="ORF">GSPATT00031683001</name>
</gene>
<evidence type="ECO:0000259" key="4">
    <source>
        <dbReference type="PROSITE" id="PS50222"/>
    </source>
</evidence>
<dbReference type="InterPro" id="IPR002048">
    <property type="entry name" value="EF_hand_dom"/>
</dbReference>
<dbReference type="Pfam" id="PF00561">
    <property type="entry name" value="Abhydrolase_1"/>
    <property type="match status" value="1"/>
</dbReference>
<accession>A0BSD5</accession>
<proteinExistence type="predicted"/>
<dbReference type="EMBL" id="CT868014">
    <property type="protein sequence ID" value="CAK61452.1"/>
    <property type="molecule type" value="Genomic_DNA"/>
</dbReference>
<feature type="coiled-coil region" evidence="2">
    <location>
        <begin position="293"/>
        <end position="341"/>
    </location>
</feature>
<dbReference type="InterPro" id="IPR018247">
    <property type="entry name" value="EF_Hand_1_Ca_BS"/>
</dbReference>
<dbReference type="PROSITE" id="PS50222">
    <property type="entry name" value="EF_HAND_2"/>
    <property type="match status" value="1"/>
</dbReference>
<evidence type="ECO:0000313" key="5">
    <source>
        <dbReference type="EMBL" id="CAK61452.1"/>
    </source>
</evidence>
<dbReference type="InterPro" id="IPR003903">
    <property type="entry name" value="UIM_dom"/>
</dbReference>
<feature type="region of interest" description="Disordered" evidence="3">
    <location>
        <begin position="1490"/>
        <end position="1528"/>
    </location>
</feature>
<dbReference type="GO" id="GO:0005509">
    <property type="term" value="F:calcium ion binding"/>
    <property type="evidence" value="ECO:0007669"/>
    <property type="project" value="InterPro"/>
</dbReference>
<dbReference type="Gene3D" id="1.10.238.10">
    <property type="entry name" value="EF-hand"/>
    <property type="match status" value="1"/>
</dbReference>
<keyword evidence="6" id="KW-1185">Reference proteome</keyword>
<dbReference type="SUPFAM" id="SSF53474">
    <property type="entry name" value="alpha/beta-Hydrolases"/>
    <property type="match status" value="1"/>
</dbReference>
<feature type="coiled-coil region" evidence="2">
    <location>
        <begin position="607"/>
        <end position="641"/>
    </location>
</feature>
<dbReference type="InterPro" id="IPR011992">
    <property type="entry name" value="EF-hand-dom_pair"/>
</dbReference>
<dbReference type="SUPFAM" id="SSF47473">
    <property type="entry name" value="EF-hand"/>
    <property type="match status" value="1"/>
</dbReference>
<dbReference type="PANTHER" id="PTHR43358">
    <property type="entry name" value="ALPHA/BETA-HYDROLASE"/>
    <property type="match status" value="1"/>
</dbReference>
<evidence type="ECO:0000256" key="1">
    <source>
        <dbReference type="ARBA" id="ARBA00022837"/>
    </source>
</evidence>
<feature type="coiled-coil region" evidence="2">
    <location>
        <begin position="1055"/>
        <end position="1082"/>
    </location>
</feature>
<feature type="region of interest" description="Disordered" evidence="3">
    <location>
        <begin position="417"/>
        <end position="439"/>
    </location>
</feature>
<dbReference type="eggNOG" id="KOG1552">
    <property type="taxonomic scope" value="Eukaryota"/>
</dbReference>
<dbReference type="PANTHER" id="PTHR43358:SF4">
    <property type="entry name" value="ALPHA_BETA HYDROLASE FOLD-1 DOMAIN-CONTAINING PROTEIN"/>
    <property type="match status" value="1"/>
</dbReference>
<dbReference type="InterPro" id="IPR000073">
    <property type="entry name" value="AB_hydrolase_1"/>
</dbReference>
<feature type="compositionally biased region" description="Low complexity" evidence="3">
    <location>
        <begin position="1492"/>
        <end position="1505"/>
    </location>
</feature>
<sequence length="1528" mass="177491">MLAQKQIPNKFLLAKLKEAEERNDSQSVPSFMNQTVTINNQHISDQIRKAKKEAVSLHTSCKSTQHSPKTSLDLSEFIKQTKIQQMTQQKLLMEKKFSQLAISKVRDDVSHFYDQIKSPNTTREQRSFQPRRQRATFHKKSQSGQQIHLIDMKECQKLEDGLNKEISSLHTEDPGGRVQSIQLRDWFQKQQGDDLIPILTVTMNELVKSLKKECLERGELVEQIWSKVIQMVNKIKFDSEILVKKNDVLVMDEQAKVFYIYQEKMSSLQNQIQEVSLKYSQEVTQHNVCKQEYKELEINFKKNRSQLNDLRKIASFLQKKLKQSHQEIEILNRKLQTITQKQLESQQQIHRDINSTLQQVHSQRILINQESMFSLKQSQQLQPPSLNQIQQSQQQKVLQHIINSSQVQTGQRMSYLGNSQVQKSQQEKSSSSDEDDLMDGLLDDKNIIEMDNMVMNMDKIIKVACVETQVETDILHLYQRTQEIQTNITMMAKDFNLITDSQVKIQNVVEQFKQRSQVEETLKLCEDKTNKSFSGRQLNQIIESKFLNKEQPSPGVYKQNQIRQDSFISKKGVNQSNEYVTSNDQSMDINSDRYVDFEKVKTLVLMMQILENKNKELQYIIDQMNEKCNKHMQELEDARSRAVSISTFKILKEQQQQQQQQQLTSQYIDGESSPEQYAKFNSSQKMIKRQKDNKKLNQAKLIFKGPQLGQKVNIIYEFQKVNAGPQLVEKIKLKQLPKIKHFMPLKLLLKQITVIYQDRIQQQKDNQAFKDQDMASFVYSYFLQQFGIKRIAEQKFLILIVSVKHYKQIVRINNFAKFLGLFDDCVNYSIDEMKKYLESFDYVTNISTLGIQIPDQDSEVRYFVPYVRAQQYIGMFADSRMTIEEKEELKKELDLLKEVDTKTSNRQSVIDFDQFMIQMFVKYKILVSRAKEYVINAFAACDLDGNGMCNFEEWYLLLRHIEPDRLTNDEISEIFFTNADLLIKGEQNFSFEKFAVVCVEYGLFSEEAQNSFLQIKGTKTEIMIQFQKLIDGWTGQRKTIEQRFEQVTLLETEKIDSWRAIIETLERKILDLKEHLTQAGVEKKVKPLLIANLLLNKESEMLLELQEDIDDDGSPNAKAFQQNFASNGNDELKLIYMFSSLSAGYDDLWKAIIRPPRDNEYTEQDLGPSQFKIQGVLIKRTDIQIKNKRGLKLECSFFEPMKKPCEQLPCVIYLHGNSSSRLECLSSLDGLLQQYIQVFSFDFAGCGKSEGEYISLGWYERDDVETIVDWLRQSNKVSTIGLWGRSMGAVTALMHADRDPSIAGLVLDSAFSNLKTLAEELAKQYAQKVPSFAISAGLSMIRKTIQSKANFDIENINPLKNHVAKAFIPAFFIAADEDTFVLPHHTKKLHEAYAGDKNISIVPGDHNSKRPSYVMNSIAIFFYNTLQVKHLVPEYKPDLEKIDNDFQNDEANFLYKYQNHVGNAFQVQGAMNEFDDDEELRKAIEESLKVTNSESNQQNQENAQNRPQVQPYKQPEDLLKFSDDESLL</sequence>
<dbReference type="GeneID" id="5014628"/>
<protein>
    <recommendedName>
        <fullName evidence="4">EF-hand domain-containing protein</fullName>
    </recommendedName>
</protein>
<dbReference type="RefSeq" id="XP_001428850.1">
    <property type="nucleotide sequence ID" value="XM_001428813.1"/>
</dbReference>
<feature type="compositionally biased region" description="Low complexity" evidence="3">
    <location>
        <begin position="419"/>
        <end position="429"/>
    </location>
</feature>
<dbReference type="OMA" id="QTNITMM"/>
<feature type="domain" description="EF-hand" evidence="4">
    <location>
        <begin position="929"/>
        <end position="964"/>
    </location>
</feature>
<evidence type="ECO:0000313" key="6">
    <source>
        <dbReference type="Proteomes" id="UP000000600"/>
    </source>
</evidence>
<dbReference type="PROSITE" id="PS50330">
    <property type="entry name" value="UIM"/>
    <property type="match status" value="1"/>
</dbReference>
<evidence type="ECO:0000256" key="2">
    <source>
        <dbReference type="SAM" id="Coils"/>
    </source>
</evidence>
<evidence type="ECO:0000256" key="3">
    <source>
        <dbReference type="SAM" id="MobiDB-lite"/>
    </source>
</evidence>
<dbReference type="HOGENOM" id="CLU_004054_0_0_1"/>
<dbReference type="KEGG" id="ptm:GSPATT00031683001"/>
<dbReference type="OrthoDB" id="300037at2759"/>
<dbReference type="InterPro" id="IPR029058">
    <property type="entry name" value="AB_hydrolase_fold"/>
</dbReference>
<name>A0BSD5_PARTE</name>
<dbReference type="PROSITE" id="PS00018">
    <property type="entry name" value="EF_HAND_1"/>
    <property type="match status" value="1"/>
</dbReference>
<dbReference type="STRING" id="5888.A0BSD5"/>
<dbReference type="Gene3D" id="3.40.50.1820">
    <property type="entry name" value="alpha/beta hydrolase"/>
    <property type="match status" value="1"/>
</dbReference>
<dbReference type="InterPro" id="IPR052920">
    <property type="entry name" value="DNA-binding_regulatory"/>
</dbReference>
<keyword evidence="1" id="KW-0106">Calcium</keyword>